<evidence type="ECO:0000313" key="1">
    <source>
        <dbReference type="EMBL" id="CAB4142763.1"/>
    </source>
</evidence>
<organism evidence="1">
    <name type="scientific">uncultured Caudovirales phage</name>
    <dbReference type="NCBI Taxonomy" id="2100421"/>
    <lineage>
        <taxon>Viruses</taxon>
        <taxon>Duplodnaviria</taxon>
        <taxon>Heunggongvirae</taxon>
        <taxon>Uroviricota</taxon>
        <taxon>Caudoviricetes</taxon>
        <taxon>Peduoviridae</taxon>
        <taxon>Maltschvirus</taxon>
        <taxon>Maltschvirus maltsch</taxon>
    </lineage>
</organism>
<protein>
    <submittedName>
        <fullName evidence="1">Uncharacterized protein</fullName>
    </submittedName>
</protein>
<sequence>MELVKSAGPVAGKTTIVIEGLTGINAVWSKNAIDVVLQGNAAEFHSFGKGVKLLKDRDNYLPKFIRLISELRASGLNVVVTGHSADKSDTDSKTGTTIKKATTEFPPTLLNMLSGYASFHGVFNKRPAPEKLSGKNIVQVGKEGVVTYISTNEDAYSEAKNRYGVNEPILLDGTPQENFTNFCDVLKINPKTLKDL</sequence>
<proteinExistence type="predicted"/>
<reference evidence="1" key="1">
    <citation type="submission" date="2020-04" db="EMBL/GenBank/DDBJ databases">
        <authorList>
            <person name="Chiriac C."/>
            <person name="Salcher M."/>
            <person name="Ghai R."/>
            <person name="Kavagutti S V."/>
        </authorList>
    </citation>
    <scope>NUCLEOTIDE SEQUENCE</scope>
</reference>
<gene>
    <name evidence="1" type="ORF">UFOVP448_35</name>
</gene>
<name>A0A6J5MBQ9_9CAUD</name>
<accession>A0A6J5MBQ9</accession>
<dbReference type="EMBL" id="LR796422">
    <property type="protein sequence ID" value="CAB4142763.1"/>
    <property type="molecule type" value="Genomic_DNA"/>
</dbReference>